<dbReference type="Proteomes" id="UP000221961">
    <property type="component" value="Chromosome"/>
</dbReference>
<sequence>MPLATDSDVQARLGRTLTPAELARVPGLIDEASDLITGFLRPRVVPDPVPDVLRRVVSRMVARVLESPAGDVGMTGHQMSAGPFQVGHTYMPDSRTGGPWLTKQDKIALRPYTLGAVSVRTW</sequence>
<protein>
    <recommendedName>
        <fullName evidence="3">Head-to-tail adaptor</fullName>
    </recommendedName>
</protein>
<reference evidence="1 2" key="1">
    <citation type="submission" date="2017-10" db="EMBL/GenBank/DDBJ databases">
        <title>Comparative genomics between pathogenic Norcardia.</title>
        <authorList>
            <person name="Zeng L."/>
        </authorList>
    </citation>
    <scope>NUCLEOTIDE SEQUENCE [LARGE SCALE GENOMIC DNA]</scope>
    <source>
        <strain evidence="1 2">NC_YFY_NT001</strain>
    </source>
</reference>
<evidence type="ECO:0008006" key="3">
    <source>
        <dbReference type="Google" id="ProtNLM"/>
    </source>
</evidence>
<dbReference type="GeneID" id="88362646"/>
<evidence type="ECO:0000313" key="1">
    <source>
        <dbReference type="EMBL" id="ATL70778.1"/>
    </source>
</evidence>
<proteinExistence type="predicted"/>
<evidence type="ECO:0000313" key="2">
    <source>
        <dbReference type="Proteomes" id="UP000221961"/>
    </source>
</evidence>
<name>A0A291RU52_9NOCA</name>
<accession>A0A291RU52</accession>
<dbReference type="RefSeq" id="WP_098697723.1">
    <property type="nucleotide sequence ID" value="NZ_CP023778.1"/>
</dbReference>
<dbReference type="KEGG" id="ntp:CRH09_35950"/>
<gene>
    <name evidence="1" type="ORF">CRH09_35950</name>
</gene>
<dbReference type="EMBL" id="CP023778">
    <property type="protein sequence ID" value="ATL70778.1"/>
    <property type="molecule type" value="Genomic_DNA"/>
</dbReference>
<dbReference type="AlphaFoldDB" id="A0A291RU52"/>
<organism evidence="1 2">
    <name type="scientific">Nocardia terpenica</name>
    <dbReference type="NCBI Taxonomy" id="455432"/>
    <lineage>
        <taxon>Bacteria</taxon>
        <taxon>Bacillati</taxon>
        <taxon>Actinomycetota</taxon>
        <taxon>Actinomycetes</taxon>
        <taxon>Mycobacteriales</taxon>
        <taxon>Nocardiaceae</taxon>
        <taxon>Nocardia</taxon>
    </lineage>
</organism>